<organism evidence="3 4">
    <name type="scientific">Dyella telluris</name>
    <dbReference type="NCBI Taxonomy" id="2763498"/>
    <lineage>
        <taxon>Bacteria</taxon>
        <taxon>Pseudomonadati</taxon>
        <taxon>Pseudomonadota</taxon>
        <taxon>Gammaproteobacteria</taxon>
        <taxon>Lysobacterales</taxon>
        <taxon>Rhodanobacteraceae</taxon>
        <taxon>Dyella</taxon>
    </lineage>
</organism>
<keyword evidence="4" id="KW-1185">Reference proteome</keyword>
<evidence type="ECO:0008006" key="5">
    <source>
        <dbReference type="Google" id="ProtNLM"/>
    </source>
</evidence>
<feature type="region of interest" description="Disordered" evidence="1">
    <location>
        <begin position="103"/>
        <end position="150"/>
    </location>
</feature>
<feature type="compositionally biased region" description="Low complexity" evidence="1">
    <location>
        <begin position="21"/>
        <end position="41"/>
    </location>
</feature>
<reference evidence="3 4" key="1">
    <citation type="submission" date="2020-08" db="EMBL/GenBank/DDBJ databases">
        <title>Dyella sp. G9 isolated from forest soil.</title>
        <authorList>
            <person name="Fu J."/>
            <person name="Qiu L."/>
        </authorList>
    </citation>
    <scope>NUCLEOTIDE SEQUENCE [LARGE SCALE GENOMIC DNA]</scope>
    <source>
        <strain evidence="3 4">G9</strain>
    </source>
</reference>
<dbReference type="EMBL" id="CP060412">
    <property type="protein sequence ID" value="QNK03398.1"/>
    <property type="molecule type" value="Genomic_DNA"/>
</dbReference>
<feature type="signal peptide" evidence="2">
    <location>
        <begin position="1"/>
        <end position="22"/>
    </location>
</feature>
<feature type="compositionally biased region" description="Polar residues" evidence="1">
    <location>
        <begin position="141"/>
        <end position="150"/>
    </location>
</feature>
<keyword evidence="2" id="KW-0732">Signal</keyword>
<feature type="region of interest" description="Disordered" evidence="1">
    <location>
        <begin position="21"/>
        <end position="43"/>
    </location>
</feature>
<dbReference type="Proteomes" id="UP000515873">
    <property type="component" value="Chromosome"/>
</dbReference>
<dbReference type="AlphaFoldDB" id="A0A7G8Q9E0"/>
<evidence type="ECO:0000313" key="3">
    <source>
        <dbReference type="EMBL" id="QNK03398.1"/>
    </source>
</evidence>
<proteinExistence type="predicted"/>
<dbReference type="RefSeq" id="WP_187058868.1">
    <property type="nucleotide sequence ID" value="NZ_CP060412.1"/>
</dbReference>
<sequence length="150" mass="16072">MNRLPAFAAFALVAALSGAAIAQQSAPAPTTGGGNPPAAGNQHMHKFDAQTQLERLTKQLQLTTDQQAKIGPMLQQRDQQLEALHGDASLKPADRRAKAQAIMQDSEGQIGGVLTQQQNDKWKAMREKAMERMQEKRGQKVPSSSASTGG</sequence>
<accession>A0A7G8Q9E0</accession>
<protein>
    <recommendedName>
        <fullName evidence="5">Periplasmic heavy metal sensor</fullName>
    </recommendedName>
</protein>
<dbReference type="KEGG" id="dtl:H8F01_09960"/>
<feature type="compositionally biased region" description="Basic and acidic residues" evidence="1">
    <location>
        <begin position="120"/>
        <end position="138"/>
    </location>
</feature>
<evidence type="ECO:0000313" key="4">
    <source>
        <dbReference type="Proteomes" id="UP000515873"/>
    </source>
</evidence>
<feature type="chain" id="PRO_5028869481" description="Periplasmic heavy metal sensor" evidence="2">
    <location>
        <begin position="23"/>
        <end position="150"/>
    </location>
</feature>
<gene>
    <name evidence="3" type="ORF">H8F01_09960</name>
</gene>
<name>A0A7G8Q9E0_9GAMM</name>
<evidence type="ECO:0000256" key="1">
    <source>
        <dbReference type="SAM" id="MobiDB-lite"/>
    </source>
</evidence>
<evidence type="ECO:0000256" key="2">
    <source>
        <dbReference type="SAM" id="SignalP"/>
    </source>
</evidence>